<dbReference type="Pfam" id="PF18029">
    <property type="entry name" value="Glyoxalase_6"/>
    <property type="match status" value="1"/>
</dbReference>
<feature type="domain" description="VOC" evidence="1">
    <location>
        <begin position="12"/>
        <end position="132"/>
    </location>
</feature>
<sequence>MTTTATSAATAKVASYAFWARDGKELATFYAAALGYQLVREYPNEEGVPTAFLVSDADGSVLYTFYTARDYQAPNWPQDELPFHLDLSFDDVEAGEKRLLELGATKPDHQPGGGQWTVLLDPSGQPFCISPAANWQY</sequence>
<evidence type="ECO:0000259" key="1">
    <source>
        <dbReference type="PROSITE" id="PS51819"/>
    </source>
</evidence>
<dbReference type="InterPro" id="IPR037523">
    <property type="entry name" value="VOC_core"/>
</dbReference>
<evidence type="ECO:0000313" key="2">
    <source>
        <dbReference type="EMBL" id="PAU49642.1"/>
    </source>
</evidence>
<dbReference type="InterPro" id="IPR041581">
    <property type="entry name" value="Glyoxalase_6"/>
</dbReference>
<organism evidence="2 3">
    <name type="scientific">Streptomyces albireticuli</name>
    <dbReference type="NCBI Taxonomy" id="1940"/>
    <lineage>
        <taxon>Bacteria</taxon>
        <taxon>Bacillati</taxon>
        <taxon>Actinomycetota</taxon>
        <taxon>Actinomycetes</taxon>
        <taxon>Kitasatosporales</taxon>
        <taxon>Streptomycetaceae</taxon>
        <taxon>Streptomyces</taxon>
    </lineage>
</organism>
<name>A0A2A2DED6_9ACTN</name>
<protein>
    <recommendedName>
        <fullName evidence="1">VOC domain-containing protein</fullName>
    </recommendedName>
</protein>
<dbReference type="PROSITE" id="PS51819">
    <property type="entry name" value="VOC"/>
    <property type="match status" value="1"/>
</dbReference>
<proteinExistence type="predicted"/>
<reference evidence="2 3" key="1">
    <citation type="submission" date="2017-08" db="EMBL/GenBank/DDBJ databases">
        <title>Genome sequence of Streptomyces albireticuli NRRL B-1670.</title>
        <authorList>
            <person name="Graham D.E."/>
            <person name="Mahan K.M."/>
            <person name="Klingeman D.M."/>
            <person name="Hettich R.L."/>
            <person name="Parry R.J."/>
            <person name="Spain J.C."/>
        </authorList>
    </citation>
    <scope>NUCLEOTIDE SEQUENCE [LARGE SCALE GENOMIC DNA]</scope>
    <source>
        <strain evidence="2 3">NRRL B-1670</strain>
    </source>
</reference>
<dbReference type="EMBL" id="NSJV01000126">
    <property type="protein sequence ID" value="PAU49642.1"/>
    <property type="molecule type" value="Genomic_DNA"/>
</dbReference>
<accession>A0A2A2DED6</accession>
<dbReference type="Gene3D" id="3.10.180.10">
    <property type="entry name" value="2,3-Dihydroxybiphenyl 1,2-Dioxygenase, domain 1"/>
    <property type="match status" value="1"/>
</dbReference>
<dbReference type="CDD" id="cd06587">
    <property type="entry name" value="VOC"/>
    <property type="match status" value="1"/>
</dbReference>
<evidence type="ECO:0000313" key="3">
    <source>
        <dbReference type="Proteomes" id="UP000218944"/>
    </source>
</evidence>
<gene>
    <name evidence="2" type="ORF">CK936_06755</name>
</gene>
<dbReference type="InterPro" id="IPR029068">
    <property type="entry name" value="Glyas_Bleomycin-R_OHBP_Dase"/>
</dbReference>
<dbReference type="RefSeq" id="WP_095579545.1">
    <property type="nucleotide sequence ID" value="NZ_JAJQQQ010000014.1"/>
</dbReference>
<dbReference type="Proteomes" id="UP000218944">
    <property type="component" value="Unassembled WGS sequence"/>
</dbReference>
<comment type="caution">
    <text evidence="2">The sequence shown here is derived from an EMBL/GenBank/DDBJ whole genome shotgun (WGS) entry which is preliminary data.</text>
</comment>
<dbReference type="PANTHER" id="PTHR35908">
    <property type="entry name" value="HYPOTHETICAL FUSION PROTEIN"/>
    <property type="match status" value="1"/>
</dbReference>
<keyword evidence="3" id="KW-1185">Reference proteome</keyword>
<dbReference type="AlphaFoldDB" id="A0A2A2DED6"/>
<dbReference type="PANTHER" id="PTHR35908:SF1">
    <property type="entry name" value="CONSERVED PROTEIN"/>
    <property type="match status" value="1"/>
</dbReference>
<dbReference type="SUPFAM" id="SSF54593">
    <property type="entry name" value="Glyoxalase/Bleomycin resistance protein/Dihydroxybiphenyl dioxygenase"/>
    <property type="match status" value="1"/>
</dbReference>